<keyword evidence="1" id="KW-0472">Membrane</keyword>
<name>A0A3N2D170_9MICO</name>
<proteinExistence type="predicted"/>
<evidence type="ECO:0000256" key="1">
    <source>
        <dbReference type="SAM" id="Phobius"/>
    </source>
</evidence>
<protein>
    <submittedName>
        <fullName evidence="2">Uncharacterized protein</fullName>
    </submittedName>
</protein>
<keyword evidence="3" id="KW-1185">Reference proteome</keyword>
<evidence type="ECO:0000313" key="2">
    <source>
        <dbReference type="EMBL" id="ROR93507.1"/>
    </source>
</evidence>
<dbReference type="Proteomes" id="UP000275356">
    <property type="component" value="Unassembled WGS sequence"/>
</dbReference>
<organism evidence="2 3">
    <name type="scientific">Salana multivorans</name>
    <dbReference type="NCBI Taxonomy" id="120377"/>
    <lineage>
        <taxon>Bacteria</taxon>
        <taxon>Bacillati</taxon>
        <taxon>Actinomycetota</taxon>
        <taxon>Actinomycetes</taxon>
        <taxon>Micrococcales</taxon>
        <taxon>Beutenbergiaceae</taxon>
        <taxon>Salana</taxon>
    </lineage>
</organism>
<dbReference type="OrthoDB" id="2716688at2"/>
<gene>
    <name evidence="2" type="ORF">EDD28_2923</name>
</gene>
<feature type="transmembrane region" description="Helical" evidence="1">
    <location>
        <begin position="126"/>
        <end position="150"/>
    </location>
</feature>
<accession>A0A3N2D170</accession>
<sequence>MATIKDGDGRRLKPYRGWHALWRTLFLIDLVDPEDPDGEPERFAVDVDYVVFEDAAALYRDDRQVARSSLPVSFPVPGGVIEVASTLYGLRRMHYVREDGTQQQLRPHRGTPEELRARLGRRFPRLSRVIAGVAVAVLLVALALTVPQLLERISEIEWVAEHVGTFTSPIALPAWLNGALVAAGVLAALERALTLRNHWLIDADTFLLGD</sequence>
<dbReference type="RefSeq" id="WP_123740459.1">
    <property type="nucleotide sequence ID" value="NZ_RKHQ01000002.1"/>
</dbReference>
<dbReference type="EMBL" id="RKHQ01000002">
    <property type="protein sequence ID" value="ROR93507.1"/>
    <property type="molecule type" value="Genomic_DNA"/>
</dbReference>
<reference evidence="2 3" key="1">
    <citation type="submission" date="2018-11" db="EMBL/GenBank/DDBJ databases">
        <title>Sequencing the genomes of 1000 actinobacteria strains.</title>
        <authorList>
            <person name="Klenk H.-P."/>
        </authorList>
    </citation>
    <scope>NUCLEOTIDE SEQUENCE [LARGE SCALE GENOMIC DNA]</scope>
    <source>
        <strain evidence="2 3">DSM 13521</strain>
    </source>
</reference>
<feature type="transmembrane region" description="Helical" evidence="1">
    <location>
        <begin position="170"/>
        <end position="189"/>
    </location>
</feature>
<comment type="caution">
    <text evidence="2">The sequence shown here is derived from an EMBL/GenBank/DDBJ whole genome shotgun (WGS) entry which is preliminary data.</text>
</comment>
<keyword evidence="1" id="KW-0812">Transmembrane</keyword>
<dbReference type="AlphaFoldDB" id="A0A3N2D170"/>
<evidence type="ECO:0000313" key="3">
    <source>
        <dbReference type="Proteomes" id="UP000275356"/>
    </source>
</evidence>
<keyword evidence="1" id="KW-1133">Transmembrane helix</keyword>